<dbReference type="InterPro" id="IPR002641">
    <property type="entry name" value="PNPLA_dom"/>
</dbReference>
<evidence type="ECO:0000256" key="2">
    <source>
        <dbReference type="ARBA" id="ARBA00022737"/>
    </source>
</evidence>
<dbReference type="SUPFAM" id="SSF50998">
    <property type="entry name" value="Quinoprotein alcohol dehydrogenase-like"/>
    <property type="match status" value="2"/>
</dbReference>
<feature type="repeat" description="WD" evidence="4">
    <location>
        <begin position="1326"/>
        <end position="1367"/>
    </location>
</feature>
<feature type="repeat" description="WD" evidence="4">
    <location>
        <begin position="1541"/>
        <end position="1576"/>
    </location>
</feature>
<protein>
    <recommendedName>
        <fullName evidence="6">PNPLA domain-containing protein</fullName>
    </recommendedName>
</protein>
<dbReference type="Pfam" id="PF24883">
    <property type="entry name" value="NPHP3_N"/>
    <property type="match status" value="1"/>
</dbReference>
<keyword evidence="3" id="KW-0443">Lipid metabolism</keyword>
<feature type="repeat" description="WD" evidence="4">
    <location>
        <begin position="1283"/>
        <end position="1324"/>
    </location>
</feature>
<feature type="repeat" description="WD" evidence="4">
    <location>
        <begin position="1068"/>
        <end position="1109"/>
    </location>
</feature>
<dbReference type="Gene3D" id="3.40.50.300">
    <property type="entry name" value="P-loop containing nucleotide triphosphate hydrolases"/>
    <property type="match status" value="1"/>
</dbReference>
<keyword evidence="1 4" id="KW-0853">WD repeat</keyword>
<feature type="repeat" description="WD" evidence="4">
    <location>
        <begin position="1197"/>
        <end position="1238"/>
    </location>
</feature>
<dbReference type="HOGENOM" id="CLU_000288_6_3_1"/>
<dbReference type="PANTHER" id="PTHR19848:SF8">
    <property type="entry name" value="F-BOX AND WD REPEAT DOMAIN CONTAINING 7"/>
    <property type="match status" value="1"/>
</dbReference>
<dbReference type="InterPro" id="IPR018391">
    <property type="entry name" value="PQQ_b-propeller_rpt"/>
</dbReference>
<dbReference type="Gene3D" id="2.130.10.10">
    <property type="entry name" value="YVTN repeat-like/Quinoprotein amine dehydrogenase"/>
    <property type="match status" value="5"/>
</dbReference>
<evidence type="ECO:0000256" key="5">
    <source>
        <dbReference type="PROSITE-ProRule" id="PRU01161"/>
    </source>
</evidence>
<dbReference type="SUPFAM" id="SSF52540">
    <property type="entry name" value="P-loop containing nucleoside triphosphate hydrolases"/>
    <property type="match status" value="1"/>
</dbReference>
<keyword evidence="8" id="KW-1185">Reference proteome</keyword>
<evidence type="ECO:0000313" key="7">
    <source>
        <dbReference type="EMBL" id="KIM21682.1"/>
    </source>
</evidence>
<reference evidence="7 8" key="1">
    <citation type="submission" date="2014-04" db="EMBL/GenBank/DDBJ databases">
        <authorList>
            <consortium name="DOE Joint Genome Institute"/>
            <person name="Kuo A."/>
            <person name="Zuccaro A."/>
            <person name="Kohler A."/>
            <person name="Nagy L.G."/>
            <person name="Floudas D."/>
            <person name="Copeland A."/>
            <person name="Barry K.W."/>
            <person name="Cichocki N."/>
            <person name="Veneault-Fourrey C."/>
            <person name="LaButti K."/>
            <person name="Lindquist E.A."/>
            <person name="Lipzen A."/>
            <person name="Lundell T."/>
            <person name="Morin E."/>
            <person name="Murat C."/>
            <person name="Sun H."/>
            <person name="Tunlid A."/>
            <person name="Henrissat B."/>
            <person name="Grigoriev I.V."/>
            <person name="Hibbett D.S."/>
            <person name="Martin F."/>
            <person name="Nordberg H.P."/>
            <person name="Cantor M.N."/>
            <person name="Hua S.X."/>
        </authorList>
    </citation>
    <scope>NUCLEOTIDE SEQUENCE [LARGE SCALE GENOMIC DNA]</scope>
    <source>
        <strain evidence="7 8">MAFF 305830</strain>
    </source>
</reference>
<reference evidence="8" key="2">
    <citation type="submission" date="2015-01" db="EMBL/GenBank/DDBJ databases">
        <title>Evolutionary Origins and Diversification of the Mycorrhizal Mutualists.</title>
        <authorList>
            <consortium name="DOE Joint Genome Institute"/>
            <consortium name="Mycorrhizal Genomics Consortium"/>
            <person name="Kohler A."/>
            <person name="Kuo A."/>
            <person name="Nagy L.G."/>
            <person name="Floudas D."/>
            <person name="Copeland A."/>
            <person name="Barry K.W."/>
            <person name="Cichocki N."/>
            <person name="Veneault-Fourrey C."/>
            <person name="LaButti K."/>
            <person name="Lindquist E.A."/>
            <person name="Lipzen A."/>
            <person name="Lundell T."/>
            <person name="Morin E."/>
            <person name="Murat C."/>
            <person name="Riley R."/>
            <person name="Ohm R."/>
            <person name="Sun H."/>
            <person name="Tunlid A."/>
            <person name="Henrissat B."/>
            <person name="Grigoriev I.V."/>
            <person name="Hibbett D.S."/>
            <person name="Martin F."/>
        </authorList>
    </citation>
    <scope>NUCLEOTIDE SEQUENCE [LARGE SCALE GENOMIC DNA]</scope>
    <source>
        <strain evidence="8">MAFF 305830</strain>
    </source>
</reference>
<dbReference type="InterPro" id="IPR019775">
    <property type="entry name" value="WD40_repeat_CS"/>
</dbReference>
<evidence type="ECO:0000313" key="8">
    <source>
        <dbReference type="Proteomes" id="UP000054097"/>
    </source>
</evidence>
<dbReference type="SMART" id="SM00564">
    <property type="entry name" value="PQQ"/>
    <property type="match status" value="8"/>
</dbReference>
<dbReference type="Pfam" id="PF01734">
    <property type="entry name" value="Patatin"/>
    <property type="match status" value="1"/>
</dbReference>
<dbReference type="SUPFAM" id="SSF52151">
    <property type="entry name" value="FabD/lysophospholipase-like"/>
    <property type="match status" value="1"/>
</dbReference>
<dbReference type="InterPro" id="IPR011047">
    <property type="entry name" value="Quinoprotein_ADH-like_sf"/>
</dbReference>
<dbReference type="SMART" id="SM00320">
    <property type="entry name" value="WD40"/>
    <property type="match status" value="15"/>
</dbReference>
<dbReference type="PROSITE" id="PS00678">
    <property type="entry name" value="WD_REPEATS_1"/>
    <property type="match status" value="11"/>
</dbReference>
<dbReference type="Proteomes" id="UP000054097">
    <property type="component" value="Unassembled WGS sequence"/>
</dbReference>
<feature type="repeat" description="WD" evidence="4">
    <location>
        <begin position="939"/>
        <end position="980"/>
    </location>
</feature>
<dbReference type="InterPro" id="IPR056884">
    <property type="entry name" value="NPHP3-like_N"/>
</dbReference>
<feature type="repeat" description="WD" evidence="4">
    <location>
        <begin position="1240"/>
        <end position="1281"/>
    </location>
</feature>
<feature type="repeat" description="WD" evidence="4">
    <location>
        <begin position="1025"/>
        <end position="1066"/>
    </location>
</feature>
<dbReference type="Pfam" id="PF00400">
    <property type="entry name" value="WD40"/>
    <property type="match status" value="10"/>
</dbReference>
<dbReference type="STRING" id="933852.A0A0C2WWE7"/>
<dbReference type="Gene3D" id="3.40.1090.10">
    <property type="entry name" value="Cytosolic phospholipase A2 catalytic domain"/>
    <property type="match status" value="1"/>
</dbReference>
<comment type="caution">
    <text evidence="5">Lacks conserved residue(s) required for the propagation of feature annotation.</text>
</comment>
<feature type="domain" description="PNPLA" evidence="6">
    <location>
        <begin position="10"/>
        <end position="208"/>
    </location>
</feature>
<evidence type="ECO:0000256" key="4">
    <source>
        <dbReference type="PROSITE-ProRule" id="PRU00221"/>
    </source>
</evidence>
<feature type="repeat" description="WD" evidence="4">
    <location>
        <begin position="1412"/>
        <end position="1453"/>
    </location>
</feature>
<feature type="short sequence motif" description="GXGXXG" evidence="5">
    <location>
        <begin position="14"/>
        <end position="19"/>
    </location>
</feature>
<feature type="repeat" description="WD" evidence="4">
    <location>
        <begin position="1111"/>
        <end position="1152"/>
    </location>
</feature>
<dbReference type="PANTHER" id="PTHR19848">
    <property type="entry name" value="WD40 REPEAT PROTEIN"/>
    <property type="match status" value="1"/>
</dbReference>
<dbReference type="GO" id="GO:0046486">
    <property type="term" value="P:glycerolipid metabolic process"/>
    <property type="evidence" value="ECO:0007669"/>
    <property type="project" value="UniProtKB-ARBA"/>
</dbReference>
<feature type="repeat" description="WD" evidence="4">
    <location>
        <begin position="1455"/>
        <end position="1496"/>
    </location>
</feature>
<dbReference type="InterPro" id="IPR015943">
    <property type="entry name" value="WD40/YVTN_repeat-like_dom_sf"/>
</dbReference>
<sequence>MPLRKNLRLASFDGGGVRGFSQLEIMKNIMHRLSWDEHTSGYEASALPCQHFDLIGGSGTGGLLAIMFTRLRMSVEEASEEFFTIAEEVYKDDGLEPSERSKRLRRCIEDMLQRRGLLLDMKLMEETPRNGCAGFVLASLRNNLEAKICFRTYPVRSQSPSPITVIEAILATCATQSSFAPVSFGERYKKREYVGAGFGANNPVQELITEAHLLFGGDSNVSSLLSLGTGHPGIINLSSQMDSGDLYRAMLDMLSDCEQKAQDMEQRLGPVGIYSRFSVNQGMQSHHPGHATDPEWITTQTEGYVSQHDTLQKLETFGRNAGVEDGSITLDQLKHVGGQGIGRMGDIVEKSYEILISNQDDAIIEKLKPLNLESNHHVGECMEGTREDVLSEILDWTADFTAPNILWLKGYPGVGKSTIATSLIEKLRSFGRFGSGFFFKREMADAMTPRALWRRTAYDLSRRYLPIRQHLVAILKENEDLLDTPNAQNSFHRLIIDPLTKSDDIPFECLPVIIIDALDECGGLDGQRSDHRASLMKMLEGWSHLPSRFKLVVTSRGESDIESLFSTTGHRLVELSAGQTIKPGSSNDIIAFLSHHFKKITAEYPKSLRLDWPGLDVVTKLTEMAGGLFIWAEVIIKFIRQGDPQQRLDYILHKNVSGGLGSLYSSILSVSFPSPSDEELVSFRAILEAIILLKTPLPTSSLIPLLSLRSTTMEYICNRLQSVVDCRGALRVHHQSFVDFLMDQVACPAGFRIDREDGHRNLTRACLQVMNSNLRFNICGLKSSYIPNSDVRDLSSLVESHISVHLSYSSSFWASHLAETTFDEAVHLYLREFMYERFLFWLEVLSLKKGVNLASSMIKILIDWLRAYGQDVGIACDMEKFVAAFASMISQSAPHIYLSALPFSPLTSLVRREYIKKYPRTIIIWDRGQISWSALQKVFKGHAASVESVAFSHDGRRVISGSWDQTIRIWDAETGDLVVQPFKGHTRPITSVAFSPDGRHIVSASEDSTVRIWDAETGSLVTQPLRGHEGNVNSIAFSPDGRRIVSGSSDKTARIWDAGTGKLVTQPFQGHKGTVNSVAFSPDGRYVGSGSSDKSVRIWDVETDDRIARPLQGHEGSVNSVAFSPDGRHIVSSSSDFTIRIWNAETGNLVIQPLQGHEHSINSVAFSPNGRRIISSSWDHTVRIWDAETGNLVTQPLRGHEGPVWSVAFSPDGRRIASGSSDFTVRIWDAEMNDFIDQPLQGHDSTVNSVAFSPDGRRIASGSSDFTVRIWDAQTGDLVIRPLQGHEGIVNSVAFSPDGRHVISGSSDWTVRIRDAETGDLVTQPLQDHEDSVNSVACSPDGRRIVSGSSDKTVRVWDAKTGNLVNQLLQGHEGSVNSVAFSPDGRSVVSGSSDWTVRIWDAETGIPVTQPLQDHEDSVNSAAFSPDGKYIVSGSSDFTVRIWDAETGHLVTQPLQGHEGSVRSVAFSPDGGRIFSGSQDKTVRIWDVRTGDLITPPLQNHQGIVRSVAFSPNGRRVVSGSSDKTVRIWDAETGHLVAQLLQGHKGGDPSIAFPPDGGRIVSDSSGKIVRTWDAETDVPYLASPAADIKYGALGLDSQQGGRGSSDRGGYLIPTADLPLASSHNVITIQSSNGSRVIHSFDIEEDGWIVGPQFELLLWVPPTLRLGLHHPRSTLIIGQCIKTRVNFEYCAHGDEWTRCGEPIG</sequence>
<dbReference type="CDD" id="cd00200">
    <property type="entry name" value="WD40"/>
    <property type="match status" value="2"/>
</dbReference>
<evidence type="ECO:0000259" key="6">
    <source>
        <dbReference type="PROSITE" id="PS51635"/>
    </source>
</evidence>
<dbReference type="InterPro" id="IPR001680">
    <property type="entry name" value="WD40_rpt"/>
</dbReference>
<evidence type="ECO:0000256" key="1">
    <source>
        <dbReference type="ARBA" id="ARBA00022574"/>
    </source>
</evidence>
<dbReference type="PROSITE" id="PS50082">
    <property type="entry name" value="WD_REPEATS_2"/>
    <property type="match status" value="15"/>
</dbReference>
<dbReference type="InterPro" id="IPR055442">
    <property type="entry name" value="Beta-prop_EML-like_2nd"/>
</dbReference>
<feature type="repeat" description="WD" evidence="4">
    <location>
        <begin position="982"/>
        <end position="1023"/>
    </location>
</feature>
<feature type="repeat" description="WD" evidence="4">
    <location>
        <begin position="1154"/>
        <end position="1195"/>
    </location>
</feature>
<dbReference type="InterPro" id="IPR020472">
    <property type="entry name" value="WD40_PAC1"/>
</dbReference>
<feature type="repeat" description="WD" evidence="4">
    <location>
        <begin position="1498"/>
        <end position="1539"/>
    </location>
</feature>
<accession>A0A0C2WWE7</accession>
<gene>
    <name evidence="7" type="ORF">M408DRAFT_301886</name>
</gene>
<dbReference type="PROSITE" id="PS51635">
    <property type="entry name" value="PNPLA"/>
    <property type="match status" value="1"/>
</dbReference>
<evidence type="ECO:0000256" key="3">
    <source>
        <dbReference type="ARBA" id="ARBA00023098"/>
    </source>
</evidence>
<dbReference type="InterPro" id="IPR027417">
    <property type="entry name" value="P-loop_NTPase"/>
</dbReference>
<dbReference type="PROSITE" id="PS50294">
    <property type="entry name" value="WD_REPEATS_REGION"/>
    <property type="match status" value="15"/>
</dbReference>
<feature type="repeat" description="WD" evidence="4">
    <location>
        <begin position="1369"/>
        <end position="1410"/>
    </location>
</feature>
<dbReference type="EMBL" id="KN824374">
    <property type="protein sequence ID" value="KIM21682.1"/>
    <property type="molecule type" value="Genomic_DNA"/>
</dbReference>
<name>A0A0C2WWE7_SERVB</name>
<dbReference type="Pfam" id="PF23414">
    <property type="entry name" value="Beta-prop_EML_2"/>
    <property type="match status" value="1"/>
</dbReference>
<proteinExistence type="predicted"/>
<dbReference type="OrthoDB" id="538223at2759"/>
<organism evidence="7 8">
    <name type="scientific">Serendipita vermifera MAFF 305830</name>
    <dbReference type="NCBI Taxonomy" id="933852"/>
    <lineage>
        <taxon>Eukaryota</taxon>
        <taxon>Fungi</taxon>
        <taxon>Dikarya</taxon>
        <taxon>Basidiomycota</taxon>
        <taxon>Agaricomycotina</taxon>
        <taxon>Agaricomycetes</taxon>
        <taxon>Sebacinales</taxon>
        <taxon>Serendipitaceae</taxon>
        <taxon>Serendipita</taxon>
    </lineage>
</organism>
<dbReference type="PRINTS" id="PR00320">
    <property type="entry name" value="GPROTEINBRPT"/>
</dbReference>
<dbReference type="SUPFAM" id="SSF75011">
    <property type="entry name" value="3-carboxy-cis,cis-mucoante lactonizing enzyme"/>
    <property type="match status" value="1"/>
</dbReference>
<dbReference type="InterPro" id="IPR016035">
    <property type="entry name" value="Acyl_Trfase/lysoPLipase"/>
</dbReference>
<keyword evidence="2" id="KW-0677">Repeat</keyword>